<keyword evidence="5" id="KW-0269">Exonuclease</keyword>
<sequence>MTSVTFIHSADWQLGMTRKYLSDEAQARYTGARVDTIRTIGELAHSEGAQFIVVAGDVFEHANLSTRDVVRAYEAMAETRLPIYLLPGNHDPLGPGSIWSGEAHSSRPDNVTILDHEGPFDVSPSVEIVACPWYTKHPGHDPVTGILASLKPTDKTRILVAHGMLDVLDPDKQSETLVDTAALRGAVRDGLVDYVALGDRHICWTDPETGAINYSGTHESTGPREKSRGTALAVTLDGSTVTTTRHEIGRWLHVDIHRHVSSMEDIALLESDFASITHKDCAIVRTVLTGTLSMAAAAALDRLLEAQTHVFASVYKWERHTDLVVVPDDADESLLGLSGFAAEAMAELRELAQQGDKTASDALLLLYRLGATS</sequence>
<dbReference type="InterPro" id="IPR041796">
    <property type="entry name" value="Mre11_N"/>
</dbReference>
<dbReference type="InterPro" id="IPR050535">
    <property type="entry name" value="DNA_Repair-Maintenance_Comp"/>
</dbReference>
<evidence type="ECO:0000256" key="3">
    <source>
        <dbReference type="ARBA" id="ARBA00022722"/>
    </source>
</evidence>
<comment type="caution">
    <text evidence="7">The sequence shown here is derived from an EMBL/GenBank/DDBJ whole genome shotgun (WGS) entry which is preliminary data.</text>
</comment>
<dbReference type="RefSeq" id="WP_187996128.1">
    <property type="nucleotide sequence ID" value="NZ_JACEXG010000001.1"/>
</dbReference>
<evidence type="ECO:0000259" key="6">
    <source>
        <dbReference type="Pfam" id="PF00149"/>
    </source>
</evidence>
<organism evidence="7 8">
    <name type="scientific">Flaviflexus equikiangi</name>
    <dbReference type="NCBI Taxonomy" id="2758573"/>
    <lineage>
        <taxon>Bacteria</taxon>
        <taxon>Bacillati</taxon>
        <taxon>Actinomycetota</taxon>
        <taxon>Actinomycetes</taxon>
        <taxon>Actinomycetales</taxon>
        <taxon>Actinomycetaceae</taxon>
        <taxon>Flaviflexus</taxon>
    </lineage>
</organism>
<evidence type="ECO:0000313" key="8">
    <source>
        <dbReference type="Proteomes" id="UP000705983"/>
    </source>
</evidence>
<dbReference type="Proteomes" id="UP000705983">
    <property type="component" value="Unassembled WGS sequence"/>
</dbReference>
<gene>
    <name evidence="7" type="ORF">JVW63_02985</name>
</gene>
<dbReference type="InterPro" id="IPR029052">
    <property type="entry name" value="Metallo-depent_PP-like"/>
</dbReference>
<reference evidence="8" key="1">
    <citation type="submission" date="2021-02" db="EMBL/GenBank/DDBJ databases">
        <title>Leucobacter sp. CX169.</title>
        <authorList>
            <person name="Cheng Y."/>
        </authorList>
    </citation>
    <scope>NUCLEOTIDE SEQUENCE [LARGE SCALE GENOMIC DNA]</scope>
    <source>
        <strain evidence="8">JY899</strain>
    </source>
</reference>
<proteinExistence type="inferred from homology"/>
<keyword evidence="3" id="KW-0540">Nuclease</keyword>
<dbReference type="InterPro" id="IPR014577">
    <property type="entry name" value="UCP033093_metalloPase"/>
</dbReference>
<evidence type="ECO:0000256" key="1">
    <source>
        <dbReference type="ARBA" id="ARBA00010555"/>
    </source>
</evidence>
<dbReference type="CDD" id="cd00840">
    <property type="entry name" value="MPP_Mre11_N"/>
    <property type="match status" value="1"/>
</dbReference>
<keyword evidence="8" id="KW-1185">Reference proteome</keyword>
<dbReference type="PANTHER" id="PTHR30337:SF0">
    <property type="entry name" value="NUCLEASE SBCCD SUBUNIT D"/>
    <property type="match status" value="1"/>
</dbReference>
<evidence type="ECO:0000313" key="7">
    <source>
        <dbReference type="EMBL" id="MBM9432668.1"/>
    </source>
</evidence>
<evidence type="ECO:0000256" key="4">
    <source>
        <dbReference type="ARBA" id="ARBA00022801"/>
    </source>
</evidence>
<dbReference type="PANTHER" id="PTHR30337">
    <property type="entry name" value="COMPONENT OF ATP-DEPENDENT DSDNA EXONUCLEASE"/>
    <property type="match status" value="1"/>
</dbReference>
<dbReference type="Pfam" id="PF00149">
    <property type="entry name" value="Metallophos"/>
    <property type="match status" value="1"/>
</dbReference>
<dbReference type="Gene3D" id="3.60.21.10">
    <property type="match status" value="1"/>
</dbReference>
<comment type="similarity">
    <text evidence="1">Belongs to the SbcD family.</text>
</comment>
<accession>A0ABS2TDD6</accession>
<keyword evidence="4" id="KW-0378">Hydrolase</keyword>
<name>A0ABS2TDD6_9ACTO</name>
<evidence type="ECO:0000256" key="2">
    <source>
        <dbReference type="ARBA" id="ARBA00013365"/>
    </source>
</evidence>
<feature type="domain" description="Calcineurin-like phosphoesterase" evidence="6">
    <location>
        <begin position="5"/>
        <end position="201"/>
    </location>
</feature>
<dbReference type="SUPFAM" id="SSF56300">
    <property type="entry name" value="Metallo-dependent phosphatases"/>
    <property type="match status" value="1"/>
</dbReference>
<dbReference type="PIRSF" id="PIRSF033093">
    <property type="entry name" value="UCP_ML1119"/>
    <property type="match status" value="1"/>
</dbReference>
<protein>
    <recommendedName>
        <fullName evidence="2">Nuclease SbcCD subunit D</fullName>
    </recommendedName>
</protein>
<evidence type="ECO:0000256" key="5">
    <source>
        <dbReference type="ARBA" id="ARBA00022839"/>
    </source>
</evidence>
<dbReference type="EMBL" id="JAFFJS010000001">
    <property type="protein sequence ID" value="MBM9432668.1"/>
    <property type="molecule type" value="Genomic_DNA"/>
</dbReference>
<dbReference type="InterPro" id="IPR004843">
    <property type="entry name" value="Calcineurin-like_PHP"/>
</dbReference>